<accession>A0A383TDJ7</accession>
<dbReference type="OrthoDB" id="9801392at2"/>
<dbReference type="Pfam" id="PF07929">
    <property type="entry name" value="PRiA4_ORF3"/>
    <property type="match status" value="2"/>
</dbReference>
<dbReference type="PANTHER" id="PTHR41878:SF1">
    <property type="entry name" value="TNPR PROTEIN"/>
    <property type="match status" value="1"/>
</dbReference>
<dbReference type="Proteomes" id="UP000262072">
    <property type="component" value="Unassembled WGS sequence"/>
</dbReference>
<gene>
    <name evidence="3" type="ORF">TART1_0787</name>
</gene>
<dbReference type="InterPro" id="IPR024047">
    <property type="entry name" value="MM3350-like_sf"/>
</dbReference>
<dbReference type="AlphaFoldDB" id="A0A383TDJ7"/>
<evidence type="ECO:0000259" key="2">
    <source>
        <dbReference type="Pfam" id="PF07929"/>
    </source>
</evidence>
<dbReference type="Gene3D" id="3.10.290.30">
    <property type="entry name" value="MM3350-like"/>
    <property type="match status" value="2"/>
</dbReference>
<dbReference type="PANTHER" id="PTHR41878">
    <property type="entry name" value="LEXA REPRESSOR-RELATED"/>
    <property type="match status" value="1"/>
</dbReference>
<dbReference type="RefSeq" id="WP_119092708.1">
    <property type="nucleotide sequence ID" value="NZ_UNRR01000010.1"/>
</dbReference>
<dbReference type="EMBL" id="UNRR01000010">
    <property type="protein sequence ID" value="SYZ78016.1"/>
    <property type="molecule type" value="Genomic_DNA"/>
</dbReference>
<proteinExistence type="predicted"/>
<name>A0A383TDJ7_9LACT</name>
<feature type="domain" description="Plasmid pRiA4b Orf3-like" evidence="2">
    <location>
        <begin position="187"/>
        <end position="333"/>
    </location>
</feature>
<feature type="domain" description="Plasmid pRiA4b Orf3-like" evidence="2">
    <location>
        <begin position="19"/>
        <end position="116"/>
    </location>
</feature>
<evidence type="ECO:0000313" key="3">
    <source>
        <dbReference type="EMBL" id="SYZ78016.1"/>
    </source>
</evidence>
<dbReference type="InterPro" id="IPR012912">
    <property type="entry name" value="Plasmid_pRiA4b_Orf3-like"/>
</dbReference>
<evidence type="ECO:0000256" key="1">
    <source>
        <dbReference type="SAM" id="MobiDB-lite"/>
    </source>
</evidence>
<organism evidence="3 4">
    <name type="scientific">Trichococcus shcherbakoviae</name>
    <dbReference type="NCBI Taxonomy" id="2094020"/>
    <lineage>
        <taxon>Bacteria</taxon>
        <taxon>Bacillati</taxon>
        <taxon>Bacillota</taxon>
        <taxon>Bacilli</taxon>
        <taxon>Lactobacillales</taxon>
        <taxon>Carnobacteriaceae</taxon>
        <taxon>Trichococcus</taxon>
    </lineage>
</organism>
<evidence type="ECO:0000313" key="4">
    <source>
        <dbReference type="Proteomes" id="UP000262072"/>
    </source>
</evidence>
<feature type="region of interest" description="Disordered" evidence="1">
    <location>
        <begin position="47"/>
        <end position="76"/>
    </location>
</feature>
<reference evidence="4" key="1">
    <citation type="submission" date="2018-05" db="EMBL/GenBank/DDBJ databases">
        <authorList>
            <person name="Strepis N."/>
        </authorList>
    </citation>
    <scope>NUCLEOTIDE SEQUENCE [LARGE SCALE GENOMIC DNA]</scope>
</reference>
<dbReference type="SUPFAM" id="SSF159941">
    <property type="entry name" value="MM3350-like"/>
    <property type="match status" value="2"/>
</dbReference>
<feature type="compositionally biased region" description="Polar residues" evidence="1">
    <location>
        <begin position="47"/>
        <end position="70"/>
    </location>
</feature>
<sequence length="384" mass="44019">MIYEMTIERQPLTGPSSHTIRVEDSSTFEQLHQEILEAFQEEASKNHSFQIARSNGKKQSGITIKQQPSADQVDEDPFIYTEDSENTSLFEESSYEKDTSLKDFFKKPGDAATYISVQDVPTEYTITLNRTLSPAEALLAEFNRIMDLSPEKGEKYDDLKGQLDDLMQLLNPSSGKSKKPAAPKQPKIYSFKITLENVGVPVWRKVQVNSASTFLELHKIIQILFDWQEDHLHDFRIQKSNGIRQKNVIIESDEEDTSPLFDIFFGDAKTRLSETEEHLHDHFLVEKDQARYTYDFGDDWQHKIVLEKILPPAEGATYPICTAAKNDAPYEDSRYEVMTGSLNLLNSDAKGIVADVNGELERRMTKKRTARKKNIKVWRGQFPE</sequence>
<protein>
    <submittedName>
        <fullName evidence="3">Plasmid pria4b orf3</fullName>
    </submittedName>
</protein>